<feature type="region of interest" description="Disordered" evidence="2">
    <location>
        <begin position="260"/>
        <end position="283"/>
    </location>
</feature>
<dbReference type="Pfam" id="PF09184">
    <property type="entry name" value="PPP4R2"/>
    <property type="match status" value="1"/>
</dbReference>
<accession>A0A7M5XN58</accession>
<dbReference type="GO" id="GO:0005634">
    <property type="term" value="C:nucleus"/>
    <property type="evidence" value="ECO:0007669"/>
    <property type="project" value="TreeGrafter"/>
</dbReference>
<name>A0A7M5XN58_9CNID</name>
<comment type="similarity">
    <text evidence="1">Belongs to the PPP4R2 family.</text>
</comment>
<keyword evidence="4" id="KW-1185">Reference proteome</keyword>
<organism evidence="3 4">
    <name type="scientific">Clytia hemisphaerica</name>
    <dbReference type="NCBI Taxonomy" id="252671"/>
    <lineage>
        <taxon>Eukaryota</taxon>
        <taxon>Metazoa</taxon>
        <taxon>Cnidaria</taxon>
        <taxon>Hydrozoa</taxon>
        <taxon>Hydroidolina</taxon>
        <taxon>Leptothecata</taxon>
        <taxon>Obeliida</taxon>
        <taxon>Clytiidae</taxon>
        <taxon>Clytia</taxon>
    </lineage>
</organism>
<dbReference type="EnsemblMetazoa" id="CLYHEMT024153.1">
    <property type="protein sequence ID" value="CLYHEMP024153.1"/>
    <property type="gene ID" value="CLYHEMG024153"/>
</dbReference>
<sequence>MTAADDDDSQLQALKGFADAEEKEIVEKLEDILSDVAKTGQYIFPWHFMKPLYYHKLDKVTTEFLTTHPPKNQDGSENQQAMSELKDIREELLETFDKFALAPFTLQRVTELLLQPRKHYKTTSKFFRGLGKNIMVVSTLEMAETEERNKLKRQYEDANGKSEYEMPPMKRMENGSVFYSYGGPNSLNYNDLNHGYMDEEHEETFADVCDGEDCVEEQVNGYVTTAANATVAAEEQQQNTEVTIESNAVLEEAQAVTAVTTTPAEEVDEAEADLTSNESMEGS</sequence>
<dbReference type="GO" id="GO:0030289">
    <property type="term" value="C:protein phosphatase 4 complex"/>
    <property type="evidence" value="ECO:0007669"/>
    <property type="project" value="InterPro"/>
</dbReference>
<dbReference type="InterPro" id="IPR015267">
    <property type="entry name" value="PPP4R2"/>
</dbReference>
<evidence type="ECO:0000313" key="3">
    <source>
        <dbReference type="EnsemblMetazoa" id="CLYHEMP024153.1"/>
    </source>
</evidence>
<dbReference type="GeneID" id="136823405"/>
<dbReference type="GO" id="GO:0019888">
    <property type="term" value="F:protein phosphatase regulator activity"/>
    <property type="evidence" value="ECO:0007669"/>
    <property type="project" value="InterPro"/>
</dbReference>
<evidence type="ECO:0000313" key="4">
    <source>
        <dbReference type="Proteomes" id="UP000594262"/>
    </source>
</evidence>
<dbReference type="PANTHER" id="PTHR16487:SF0">
    <property type="entry name" value="PROTEIN PHOSPHATASE 4 REGULATORY SUBUNIT 2-RELATED"/>
    <property type="match status" value="1"/>
</dbReference>
<protein>
    <submittedName>
        <fullName evidence="3">Uncharacterized protein</fullName>
    </submittedName>
</protein>
<dbReference type="PANTHER" id="PTHR16487">
    <property type="entry name" value="PPP4R2-RELATED PROTEIN"/>
    <property type="match status" value="1"/>
</dbReference>
<dbReference type="RefSeq" id="XP_066935691.1">
    <property type="nucleotide sequence ID" value="XM_067079590.1"/>
</dbReference>
<dbReference type="OrthoDB" id="341898at2759"/>
<reference evidence="3" key="1">
    <citation type="submission" date="2021-01" db="UniProtKB">
        <authorList>
            <consortium name="EnsemblMetazoa"/>
        </authorList>
    </citation>
    <scope>IDENTIFICATION</scope>
</reference>
<feature type="compositionally biased region" description="Polar residues" evidence="2">
    <location>
        <begin position="274"/>
        <end position="283"/>
    </location>
</feature>
<evidence type="ECO:0000256" key="2">
    <source>
        <dbReference type="SAM" id="MobiDB-lite"/>
    </source>
</evidence>
<evidence type="ECO:0000256" key="1">
    <source>
        <dbReference type="ARBA" id="ARBA00009207"/>
    </source>
</evidence>
<proteinExistence type="inferred from homology"/>
<dbReference type="GO" id="GO:0005737">
    <property type="term" value="C:cytoplasm"/>
    <property type="evidence" value="ECO:0007669"/>
    <property type="project" value="TreeGrafter"/>
</dbReference>
<dbReference type="AlphaFoldDB" id="A0A7M5XN58"/>
<dbReference type="Proteomes" id="UP000594262">
    <property type="component" value="Unplaced"/>
</dbReference>